<accession>A0A0W0XYW1</accession>
<gene>
    <name evidence="1" type="ORF">Lqui_1300</name>
</gene>
<comment type="caution">
    <text evidence="1">The sequence shown here is derived from an EMBL/GenBank/DDBJ whole genome shotgun (WGS) entry which is preliminary data.</text>
</comment>
<name>A0A0W0XYW1_9GAMM</name>
<protein>
    <submittedName>
        <fullName evidence="1">Uncharacterized protein</fullName>
    </submittedName>
</protein>
<organism evidence="1 2">
    <name type="scientific">Legionella quinlivanii</name>
    <dbReference type="NCBI Taxonomy" id="45073"/>
    <lineage>
        <taxon>Bacteria</taxon>
        <taxon>Pseudomonadati</taxon>
        <taxon>Pseudomonadota</taxon>
        <taxon>Gammaproteobacteria</taxon>
        <taxon>Legionellales</taxon>
        <taxon>Legionellaceae</taxon>
        <taxon>Legionella</taxon>
    </lineage>
</organism>
<dbReference type="STRING" id="45073.Lqui_1300"/>
<dbReference type="PATRIC" id="fig|45073.5.peg.1371"/>
<evidence type="ECO:0000313" key="1">
    <source>
        <dbReference type="EMBL" id="KTD49975.1"/>
    </source>
</evidence>
<proteinExistence type="predicted"/>
<evidence type="ECO:0000313" key="2">
    <source>
        <dbReference type="Proteomes" id="UP000054618"/>
    </source>
</evidence>
<sequence>MFKFNSKSIQCEGINPKLNRTNCRDDAKAYVEYNAGTRMFRIVVEDVQFFTYERKQDHGFTAKLENKAVQIEMSVSEDSAKAENQFKGLKNFIARLGNDSHNNKFYLSRTDFFQRQCDAFEKLLFNRSQLNANRDTQSSHAQDPGSYSC</sequence>
<dbReference type="AlphaFoldDB" id="A0A0W0XYW1"/>
<dbReference type="Proteomes" id="UP000054618">
    <property type="component" value="Unassembled WGS sequence"/>
</dbReference>
<keyword evidence="2" id="KW-1185">Reference proteome</keyword>
<dbReference type="RefSeq" id="WP_058507421.1">
    <property type="nucleotide sequence ID" value="NZ_JAPHPE010000001.1"/>
</dbReference>
<reference evidence="1 2" key="1">
    <citation type="submission" date="2015-11" db="EMBL/GenBank/DDBJ databases">
        <title>Genomic analysis of 38 Legionella species identifies large and diverse effector repertoires.</title>
        <authorList>
            <person name="Burstein D."/>
            <person name="Amaro F."/>
            <person name="Zusman T."/>
            <person name="Lifshitz Z."/>
            <person name="Cohen O."/>
            <person name="Gilbert J.A."/>
            <person name="Pupko T."/>
            <person name="Shuman H.A."/>
            <person name="Segal G."/>
        </authorList>
    </citation>
    <scope>NUCLEOTIDE SEQUENCE [LARGE SCALE GENOMIC DNA]</scope>
    <source>
        <strain evidence="1 2">CDC#1442-AUS-E</strain>
    </source>
</reference>
<dbReference type="EMBL" id="LNYS01000008">
    <property type="protein sequence ID" value="KTD49975.1"/>
    <property type="molecule type" value="Genomic_DNA"/>
</dbReference>